<evidence type="ECO:0000313" key="2">
    <source>
        <dbReference type="Proteomes" id="UP000314987"/>
    </source>
</evidence>
<dbReference type="AlphaFoldDB" id="A0A4X2M7L4"/>
<protein>
    <submittedName>
        <fullName evidence="1">Uncharacterized protein</fullName>
    </submittedName>
</protein>
<organism evidence="1 2">
    <name type="scientific">Vombatus ursinus</name>
    <name type="common">Common wombat</name>
    <dbReference type="NCBI Taxonomy" id="29139"/>
    <lineage>
        <taxon>Eukaryota</taxon>
        <taxon>Metazoa</taxon>
        <taxon>Chordata</taxon>
        <taxon>Craniata</taxon>
        <taxon>Vertebrata</taxon>
        <taxon>Euteleostomi</taxon>
        <taxon>Mammalia</taxon>
        <taxon>Metatheria</taxon>
        <taxon>Diprotodontia</taxon>
        <taxon>Vombatidae</taxon>
        <taxon>Vombatus</taxon>
    </lineage>
</organism>
<dbReference type="OMA" id="GHAWSLP"/>
<dbReference type="PANTHER" id="PTHR15730:SF5">
    <property type="entry name" value="SI:CH211-210B2.2-RELATED"/>
    <property type="match status" value="1"/>
</dbReference>
<reference evidence="1" key="3">
    <citation type="submission" date="2025-09" db="UniProtKB">
        <authorList>
            <consortium name="Ensembl"/>
        </authorList>
    </citation>
    <scope>IDENTIFICATION</scope>
</reference>
<dbReference type="InterPro" id="IPR051244">
    <property type="entry name" value="TCAF"/>
</dbReference>
<reference evidence="1" key="2">
    <citation type="submission" date="2025-08" db="UniProtKB">
        <authorList>
            <consortium name="Ensembl"/>
        </authorList>
    </citation>
    <scope>IDENTIFICATION</scope>
</reference>
<dbReference type="STRING" id="29139.ENSVURP00010030151"/>
<evidence type="ECO:0000313" key="1">
    <source>
        <dbReference type="Ensembl" id="ENSVURP00010030151.1"/>
    </source>
</evidence>
<dbReference type="GO" id="GO:0005886">
    <property type="term" value="C:plasma membrane"/>
    <property type="evidence" value="ECO:0007669"/>
    <property type="project" value="TreeGrafter"/>
</dbReference>
<dbReference type="GeneTree" id="ENSGT01030000235651"/>
<reference evidence="2" key="1">
    <citation type="submission" date="2018-12" db="EMBL/GenBank/DDBJ databases">
        <authorList>
            <person name="Yazar S."/>
        </authorList>
    </citation>
    <scope>NUCLEOTIDE SEQUENCE [LARGE SCALE GENOMIC DNA]</scope>
</reference>
<keyword evidence="2" id="KW-1185">Reference proteome</keyword>
<dbReference type="GO" id="GO:0044325">
    <property type="term" value="F:transmembrane transporter binding"/>
    <property type="evidence" value="ECO:0007669"/>
    <property type="project" value="TreeGrafter"/>
</dbReference>
<dbReference type="GO" id="GO:0090314">
    <property type="term" value="P:positive regulation of protein targeting to membrane"/>
    <property type="evidence" value="ECO:0007669"/>
    <property type="project" value="TreeGrafter"/>
</dbReference>
<name>A0A4X2M7L4_VOMUR</name>
<sequence>MLWDPKLAHFLCNAVRWLAGDQMSKIGINPEVKDLCPLLSGHCLEHCIVPCVNTELSVYCCQTYKDHEAKQLHEFVAEGGGLLIGGYTDKLGWAPKFQLSP</sequence>
<proteinExistence type="predicted"/>
<accession>A0A4X2M7L4</accession>
<dbReference type="PANTHER" id="PTHR15730">
    <property type="entry name" value="EXPERIMENTAL AUTOIMMUNE PROSTATITIS ANTIGEN 2-RELATED"/>
    <property type="match status" value="1"/>
</dbReference>
<dbReference type="Proteomes" id="UP000314987">
    <property type="component" value="Unassembled WGS sequence"/>
</dbReference>
<dbReference type="Ensembl" id="ENSVURT00010034330.1">
    <property type="protein sequence ID" value="ENSVURP00010030151.1"/>
    <property type="gene ID" value="ENSVURG00010023056.1"/>
</dbReference>